<evidence type="ECO:0000256" key="2">
    <source>
        <dbReference type="SAM" id="SignalP"/>
    </source>
</evidence>
<accession>A0A6J4MQX6</accession>
<protein>
    <submittedName>
        <fullName evidence="3">Poly(3-hydroxyalkanoate) depolymerase</fullName>
    </submittedName>
</protein>
<proteinExistence type="predicted"/>
<dbReference type="InterPro" id="IPR050955">
    <property type="entry name" value="Plant_Biomass_Hydrol_Est"/>
</dbReference>
<gene>
    <name evidence="3" type="ORF">AVDCRST_MAG68-4890</name>
</gene>
<dbReference type="Pfam" id="PF00756">
    <property type="entry name" value="Esterase"/>
    <property type="match status" value="1"/>
</dbReference>
<dbReference type="InterPro" id="IPR029058">
    <property type="entry name" value="AB_hydrolase_fold"/>
</dbReference>
<dbReference type="AlphaFoldDB" id="A0A6J4MQX6"/>
<feature type="chain" id="PRO_5026713289" evidence="2">
    <location>
        <begin position="26"/>
        <end position="300"/>
    </location>
</feature>
<evidence type="ECO:0000256" key="1">
    <source>
        <dbReference type="ARBA" id="ARBA00022729"/>
    </source>
</evidence>
<evidence type="ECO:0000313" key="3">
    <source>
        <dbReference type="EMBL" id="CAA9366427.1"/>
    </source>
</evidence>
<reference evidence="3" key="1">
    <citation type="submission" date="2020-02" db="EMBL/GenBank/DDBJ databases">
        <authorList>
            <person name="Meier V. D."/>
        </authorList>
    </citation>
    <scope>NUCLEOTIDE SEQUENCE</scope>
    <source>
        <strain evidence="3">AVDCRST_MAG68</strain>
    </source>
</reference>
<feature type="signal peptide" evidence="2">
    <location>
        <begin position="1"/>
        <end position="25"/>
    </location>
</feature>
<dbReference type="SUPFAM" id="SSF53474">
    <property type="entry name" value="alpha/beta-Hydrolases"/>
    <property type="match status" value="1"/>
</dbReference>
<name>A0A6J4MQX6_9BACT</name>
<dbReference type="PANTHER" id="PTHR43037">
    <property type="entry name" value="UNNAMED PRODUCT-RELATED"/>
    <property type="match status" value="1"/>
</dbReference>
<dbReference type="Gene3D" id="3.40.50.1820">
    <property type="entry name" value="alpha/beta hydrolase"/>
    <property type="match status" value="1"/>
</dbReference>
<dbReference type="PANTHER" id="PTHR43037:SF1">
    <property type="entry name" value="BLL1128 PROTEIN"/>
    <property type="match status" value="1"/>
</dbReference>
<organism evidence="3">
    <name type="scientific">uncultured Gemmatimonadota bacterium</name>
    <dbReference type="NCBI Taxonomy" id="203437"/>
    <lineage>
        <taxon>Bacteria</taxon>
        <taxon>Pseudomonadati</taxon>
        <taxon>Gemmatimonadota</taxon>
        <taxon>environmental samples</taxon>
    </lineage>
</organism>
<sequence>MKALAVHLLAAASLLLQVLPTAAHAQARSLVHDGEKRRYIVYTPSSYPSDSTRRYPVVLNFHGGGMTMAEQMLYTGMNQVADAEGFIVVYPQGVQQDWNVGFGTSYGEGTDDVGFIEAVLDQLQREYRVDRGRIYATGLSRGGFFCQRLAAELSHRIAAVASVGGPLPVPVVERQAPRGALFPVGVMLVHGTADLVVAYGGKPGAYLSAPDSYQYWARRNGVFDAGAAAPRIDAELADGTSATLRQARRGPVSVALVTIEDGGHTWAGADPFNVGLSIGRTPQDLDVNAVIWQFLARHSR</sequence>
<dbReference type="EMBL" id="CADCTW010000221">
    <property type="protein sequence ID" value="CAA9366427.1"/>
    <property type="molecule type" value="Genomic_DNA"/>
</dbReference>
<keyword evidence="1 2" id="KW-0732">Signal</keyword>
<dbReference type="InterPro" id="IPR000801">
    <property type="entry name" value="Esterase-like"/>
</dbReference>